<sequence>MRGMSLHEVIEGLVQKYGSINAAAIECRMPGQHLWMLYTGKRKQPTVATLRKIAAGMDVALDELIRRLEDGRGDGSATE</sequence>
<dbReference type="EMBL" id="LAZR01039748">
    <property type="protein sequence ID" value="KKL16230.1"/>
    <property type="molecule type" value="Genomic_DNA"/>
</dbReference>
<organism evidence="2">
    <name type="scientific">marine sediment metagenome</name>
    <dbReference type="NCBI Taxonomy" id="412755"/>
    <lineage>
        <taxon>unclassified sequences</taxon>
        <taxon>metagenomes</taxon>
        <taxon>ecological metagenomes</taxon>
    </lineage>
</organism>
<comment type="caution">
    <text evidence="2">The sequence shown here is derived from an EMBL/GenBank/DDBJ whole genome shotgun (WGS) entry which is preliminary data.</text>
</comment>
<protein>
    <recommendedName>
        <fullName evidence="1">HTH cro/C1-type domain-containing protein</fullName>
    </recommendedName>
</protein>
<reference evidence="2" key="1">
    <citation type="journal article" date="2015" name="Nature">
        <title>Complex archaea that bridge the gap between prokaryotes and eukaryotes.</title>
        <authorList>
            <person name="Spang A."/>
            <person name="Saw J.H."/>
            <person name="Jorgensen S.L."/>
            <person name="Zaremba-Niedzwiedzka K."/>
            <person name="Martijn J."/>
            <person name="Lind A.E."/>
            <person name="van Eijk R."/>
            <person name="Schleper C."/>
            <person name="Guy L."/>
            <person name="Ettema T.J."/>
        </authorList>
    </citation>
    <scope>NUCLEOTIDE SEQUENCE</scope>
</reference>
<proteinExistence type="predicted"/>
<dbReference type="SUPFAM" id="SSF47413">
    <property type="entry name" value="lambda repressor-like DNA-binding domains"/>
    <property type="match status" value="1"/>
</dbReference>
<accession>A0A0F9B3P1</accession>
<gene>
    <name evidence="2" type="ORF">LCGC14_2497640</name>
</gene>
<dbReference type="GO" id="GO:0003677">
    <property type="term" value="F:DNA binding"/>
    <property type="evidence" value="ECO:0007669"/>
    <property type="project" value="InterPro"/>
</dbReference>
<dbReference type="PROSITE" id="PS50943">
    <property type="entry name" value="HTH_CROC1"/>
    <property type="match status" value="1"/>
</dbReference>
<dbReference type="InterPro" id="IPR010982">
    <property type="entry name" value="Lambda_DNA-bd_dom_sf"/>
</dbReference>
<dbReference type="InterPro" id="IPR001387">
    <property type="entry name" value="Cro/C1-type_HTH"/>
</dbReference>
<dbReference type="Gene3D" id="1.10.260.40">
    <property type="entry name" value="lambda repressor-like DNA-binding domains"/>
    <property type="match status" value="1"/>
</dbReference>
<name>A0A0F9B3P1_9ZZZZ</name>
<feature type="domain" description="HTH cro/C1-type" evidence="1">
    <location>
        <begin position="39"/>
        <end position="64"/>
    </location>
</feature>
<dbReference type="AlphaFoldDB" id="A0A0F9B3P1"/>
<evidence type="ECO:0000259" key="1">
    <source>
        <dbReference type="PROSITE" id="PS50943"/>
    </source>
</evidence>
<evidence type="ECO:0000313" key="2">
    <source>
        <dbReference type="EMBL" id="KKL16230.1"/>
    </source>
</evidence>